<comment type="caution">
    <text evidence="10">The sequence shown here is derived from an EMBL/GenBank/DDBJ whole genome shotgun (WGS) entry which is preliminary data.</text>
</comment>
<evidence type="ECO:0000259" key="8">
    <source>
        <dbReference type="Pfam" id="PF02770"/>
    </source>
</evidence>
<dbReference type="InterPro" id="IPR009100">
    <property type="entry name" value="AcylCoA_DH/oxidase_NM_dom_sf"/>
</dbReference>
<evidence type="ECO:0000259" key="9">
    <source>
        <dbReference type="Pfam" id="PF02771"/>
    </source>
</evidence>
<dbReference type="InterPro" id="IPR052161">
    <property type="entry name" value="Mycobact_Acyl-CoA_DH"/>
</dbReference>
<comment type="similarity">
    <text evidence="2 6">Belongs to the acyl-CoA dehydrogenase family.</text>
</comment>
<dbReference type="Gene3D" id="1.10.540.10">
    <property type="entry name" value="Acyl-CoA dehydrogenase/oxidase, N-terminal domain"/>
    <property type="match status" value="1"/>
</dbReference>
<dbReference type="Proteomes" id="UP000197097">
    <property type="component" value="Unassembled WGS sequence"/>
</dbReference>
<sequence>MDLVYTSEQQDFRAEVRAWMDAHVPKEPLDTLECRVGFDEHVVWERTLASGNWGMVTWPEAYGGRGLDLIQWLIFEEEYFRAGGPNRANQNGIFLLGPTIMEFGTPEQKARFLTPMAKGETMWAQAWSEPGAGSDMAAISSKAVRANDSGGDHYVISGQKTWSSRAAFADWGFGIFRTEDGSKRHKGLSFILFDLNSPGITRRPIRQLHGDTGFAELFFDEVRVPVENRIAGEGEGWKVAMATAGFERGLMLRSPGRFQATAKRLVELYREHEAEASPAAREAVMTAWMQAQAYAYNTYAVAAKIMAGGSIGAEASLNKIFWSELDRAMHRTAMQLLGAAAELRRFDDGRMNQWLEGYIFSLSGPIYAGSNEIQRNITAERLLDLPRVGAG</sequence>
<dbReference type="PANTHER" id="PTHR43292">
    <property type="entry name" value="ACYL-COA DEHYDROGENASE"/>
    <property type="match status" value="1"/>
</dbReference>
<organism evidence="10 11">
    <name type="scientific">Sphingopyxis witflariensis</name>
    <dbReference type="NCBI Taxonomy" id="173675"/>
    <lineage>
        <taxon>Bacteria</taxon>
        <taxon>Pseudomonadati</taxon>
        <taxon>Pseudomonadota</taxon>
        <taxon>Alphaproteobacteria</taxon>
        <taxon>Sphingomonadales</taxon>
        <taxon>Sphingomonadaceae</taxon>
        <taxon>Sphingopyxis</taxon>
    </lineage>
</organism>
<dbReference type="SUPFAM" id="SSF47203">
    <property type="entry name" value="Acyl-CoA dehydrogenase C-terminal domain-like"/>
    <property type="match status" value="1"/>
</dbReference>
<protein>
    <submittedName>
        <fullName evidence="10">Acyl-CoA dehydrogenase</fullName>
    </submittedName>
</protein>
<dbReference type="SUPFAM" id="SSF56645">
    <property type="entry name" value="Acyl-CoA dehydrogenase NM domain-like"/>
    <property type="match status" value="1"/>
</dbReference>
<dbReference type="GO" id="GO:0005886">
    <property type="term" value="C:plasma membrane"/>
    <property type="evidence" value="ECO:0007669"/>
    <property type="project" value="TreeGrafter"/>
</dbReference>
<proteinExistence type="inferred from homology"/>
<dbReference type="InterPro" id="IPR009075">
    <property type="entry name" value="AcylCo_DH/oxidase_C"/>
</dbReference>
<reference evidence="10 11" key="1">
    <citation type="journal article" date="2002" name="Int. J. Syst. Evol. Microbiol.">
        <title>Sphingopyxis witflariensis sp. nov., isolated from activated sludge.</title>
        <authorList>
            <person name="Kampfer P."/>
            <person name="Witzenberger R."/>
            <person name="Denner E.B."/>
            <person name="Busse H.J."/>
            <person name="Neef A."/>
        </authorList>
    </citation>
    <scope>NUCLEOTIDE SEQUENCE [LARGE SCALE GENOMIC DNA]</scope>
    <source>
        <strain evidence="10 11">DSM 14551</strain>
    </source>
</reference>
<evidence type="ECO:0000256" key="6">
    <source>
        <dbReference type="RuleBase" id="RU362125"/>
    </source>
</evidence>
<dbReference type="EMBL" id="NISJ01000005">
    <property type="protein sequence ID" value="OWQ96510.1"/>
    <property type="molecule type" value="Genomic_DNA"/>
</dbReference>
<name>A0A246JTY0_9SPHN</name>
<keyword evidence="5 6" id="KW-0560">Oxidoreductase</keyword>
<keyword evidence="4 6" id="KW-0274">FAD</keyword>
<dbReference type="RefSeq" id="WP_088472709.1">
    <property type="nucleotide sequence ID" value="NZ_NISJ01000005.1"/>
</dbReference>
<evidence type="ECO:0000259" key="7">
    <source>
        <dbReference type="Pfam" id="PF00441"/>
    </source>
</evidence>
<feature type="domain" description="Acyl-CoA dehydrogenase/oxidase C-terminal" evidence="7">
    <location>
        <begin position="234"/>
        <end position="383"/>
    </location>
</feature>
<feature type="domain" description="Acyl-CoA dehydrogenase/oxidase N-terminal" evidence="9">
    <location>
        <begin position="6"/>
        <end position="120"/>
    </location>
</feature>
<dbReference type="InterPro" id="IPR046373">
    <property type="entry name" value="Acyl-CoA_Oxase/DH_mid-dom_sf"/>
</dbReference>
<dbReference type="InterPro" id="IPR006091">
    <property type="entry name" value="Acyl-CoA_Oxase/DH_mid-dom"/>
</dbReference>
<dbReference type="PANTHER" id="PTHR43292:SF3">
    <property type="entry name" value="ACYL-COA DEHYDROGENASE FADE29"/>
    <property type="match status" value="1"/>
</dbReference>
<keyword evidence="3 6" id="KW-0285">Flavoprotein</keyword>
<feature type="domain" description="Acyl-CoA oxidase/dehydrogenase middle" evidence="8">
    <location>
        <begin position="124"/>
        <end position="222"/>
    </location>
</feature>
<dbReference type="InterPro" id="IPR037069">
    <property type="entry name" value="AcylCoA_DH/ox_N_sf"/>
</dbReference>
<dbReference type="Pfam" id="PF02771">
    <property type="entry name" value="Acyl-CoA_dh_N"/>
    <property type="match status" value="1"/>
</dbReference>
<dbReference type="Pfam" id="PF00441">
    <property type="entry name" value="Acyl-CoA_dh_1"/>
    <property type="match status" value="1"/>
</dbReference>
<evidence type="ECO:0000256" key="3">
    <source>
        <dbReference type="ARBA" id="ARBA00022630"/>
    </source>
</evidence>
<evidence type="ECO:0000313" key="10">
    <source>
        <dbReference type="EMBL" id="OWQ96510.1"/>
    </source>
</evidence>
<evidence type="ECO:0000256" key="2">
    <source>
        <dbReference type="ARBA" id="ARBA00009347"/>
    </source>
</evidence>
<dbReference type="GO" id="GO:0016627">
    <property type="term" value="F:oxidoreductase activity, acting on the CH-CH group of donors"/>
    <property type="evidence" value="ECO:0007669"/>
    <property type="project" value="InterPro"/>
</dbReference>
<accession>A0A246JTY0</accession>
<evidence type="ECO:0000256" key="1">
    <source>
        <dbReference type="ARBA" id="ARBA00001974"/>
    </source>
</evidence>
<keyword evidence="11" id="KW-1185">Reference proteome</keyword>
<dbReference type="InterPro" id="IPR036250">
    <property type="entry name" value="AcylCo_DH-like_C"/>
</dbReference>
<evidence type="ECO:0000256" key="4">
    <source>
        <dbReference type="ARBA" id="ARBA00022827"/>
    </source>
</evidence>
<dbReference type="GO" id="GO:0050660">
    <property type="term" value="F:flavin adenine dinucleotide binding"/>
    <property type="evidence" value="ECO:0007669"/>
    <property type="project" value="InterPro"/>
</dbReference>
<dbReference type="AlphaFoldDB" id="A0A246JTY0"/>
<comment type="cofactor">
    <cofactor evidence="1 6">
        <name>FAD</name>
        <dbReference type="ChEBI" id="CHEBI:57692"/>
    </cofactor>
</comment>
<gene>
    <name evidence="10" type="ORF">CDQ91_10560</name>
</gene>
<dbReference type="Pfam" id="PF02770">
    <property type="entry name" value="Acyl-CoA_dh_M"/>
    <property type="match status" value="1"/>
</dbReference>
<dbReference type="OrthoDB" id="9780544at2"/>
<evidence type="ECO:0000256" key="5">
    <source>
        <dbReference type="ARBA" id="ARBA00023002"/>
    </source>
</evidence>
<dbReference type="Gene3D" id="1.20.140.10">
    <property type="entry name" value="Butyryl-CoA Dehydrogenase, subunit A, domain 3"/>
    <property type="match status" value="1"/>
</dbReference>
<dbReference type="InterPro" id="IPR013786">
    <property type="entry name" value="AcylCoA_DH/ox_N"/>
</dbReference>
<dbReference type="Gene3D" id="2.40.110.10">
    <property type="entry name" value="Butyryl-CoA Dehydrogenase, subunit A, domain 2"/>
    <property type="match status" value="1"/>
</dbReference>
<evidence type="ECO:0000313" key="11">
    <source>
        <dbReference type="Proteomes" id="UP000197097"/>
    </source>
</evidence>